<dbReference type="InterPro" id="IPR032710">
    <property type="entry name" value="NTF2-like_dom_sf"/>
</dbReference>
<name>A0ABT2UEQ1_9BACL</name>
<proteinExistence type="inferred from homology"/>
<feature type="domain" description="Penicillin-binding protein dimerisation" evidence="5">
    <location>
        <begin position="162"/>
        <end position="327"/>
    </location>
</feature>
<dbReference type="EMBL" id="JAOQIO010000038">
    <property type="protein sequence ID" value="MCU6793111.1"/>
    <property type="molecule type" value="Genomic_DNA"/>
</dbReference>
<dbReference type="SUPFAM" id="SSF56601">
    <property type="entry name" value="beta-lactamase/transpeptidase-like"/>
    <property type="match status" value="1"/>
</dbReference>
<keyword evidence="3" id="KW-0472">Membrane</keyword>
<dbReference type="SUPFAM" id="SSF56519">
    <property type="entry name" value="Penicillin binding protein dimerisation domain"/>
    <property type="match status" value="1"/>
</dbReference>
<dbReference type="Proteomes" id="UP001652445">
    <property type="component" value="Unassembled WGS sequence"/>
</dbReference>
<comment type="caution">
    <text evidence="7">The sequence shown here is derived from an EMBL/GenBank/DDBJ whole genome shotgun (WGS) entry which is preliminary data.</text>
</comment>
<dbReference type="InterPro" id="IPR036138">
    <property type="entry name" value="PBP_dimer_sf"/>
</dbReference>
<evidence type="ECO:0000313" key="7">
    <source>
        <dbReference type="EMBL" id="MCU6793111.1"/>
    </source>
</evidence>
<evidence type="ECO:0000256" key="3">
    <source>
        <dbReference type="ARBA" id="ARBA00023136"/>
    </source>
</evidence>
<organism evidence="7 8">
    <name type="scientific">Paenibacillus baimaensis</name>
    <dbReference type="NCBI Taxonomy" id="2982185"/>
    <lineage>
        <taxon>Bacteria</taxon>
        <taxon>Bacillati</taxon>
        <taxon>Bacillota</taxon>
        <taxon>Bacilli</taxon>
        <taxon>Bacillales</taxon>
        <taxon>Paenibacillaceae</taxon>
        <taxon>Paenibacillus</taxon>
    </lineage>
</organism>
<feature type="domain" description="NTF2-like N-terminal transpeptidase" evidence="6">
    <location>
        <begin position="34"/>
        <end position="155"/>
    </location>
</feature>
<dbReference type="InterPro" id="IPR007887">
    <property type="entry name" value="MecA_N"/>
</dbReference>
<dbReference type="Gene3D" id="3.40.710.10">
    <property type="entry name" value="DD-peptidase/beta-lactamase superfamily"/>
    <property type="match status" value="1"/>
</dbReference>
<dbReference type="Pfam" id="PF05223">
    <property type="entry name" value="MecA_N"/>
    <property type="match status" value="1"/>
</dbReference>
<evidence type="ECO:0000259" key="5">
    <source>
        <dbReference type="Pfam" id="PF03717"/>
    </source>
</evidence>
<evidence type="ECO:0000259" key="4">
    <source>
        <dbReference type="Pfam" id="PF00905"/>
    </source>
</evidence>
<dbReference type="InterPro" id="IPR001460">
    <property type="entry name" value="PCN-bd_Tpept"/>
</dbReference>
<dbReference type="InterPro" id="IPR012338">
    <property type="entry name" value="Beta-lactam/transpept-like"/>
</dbReference>
<comment type="subcellular location">
    <subcellularLocation>
        <location evidence="1">Membrane</location>
    </subcellularLocation>
</comment>
<evidence type="ECO:0000256" key="1">
    <source>
        <dbReference type="ARBA" id="ARBA00004370"/>
    </source>
</evidence>
<dbReference type="RefSeq" id="WP_262684420.1">
    <property type="nucleotide sequence ID" value="NZ_JAOQIO010000038.1"/>
</dbReference>
<sequence>MKTSKWLIVGFLLLLLLITGCRNEASKPKAMTSEQVFDSYMAAWQKGQYEDMYAMLSSDSQTRLSQDQFVKRYFSIYEGIGMSQLHIERTTLPAPTKPTPAPEDKATYTYHASLMTIAGPIEFNYQAKLIKENSTMYWKIDWTPSLIFPAMKDNDKVTVRTSKAMRGEIYDRNGEGLAINGSLIILGLAADRLGPDAEKTVQSVAQYLGLSTDEVNKKLKASWVKPGNFVPIGSTDGKGVMAFQGIEGVSFQQKKIRTYPLAEAAAHLTGYVQGINAEELAKLKDQGYGPDDQLGKAGLEQLFEKSLKGQDGVRIVIIDENGATRETLASKETVAGENVQTTIDSGLQRAIYEQYQGDAGSASALQPQSGEILALVSSPAYDPNLFVSGLSAEQWNKWNGDPNIPLLNRFTKLYSPGSIFKTVTAAVGLNAGVSSPDHVRNIQGLYWTKDASWGNYYVTRDRDVPNENLRDALVFSDNIFFAQEALAMGKDTFYNGAYKFGFGEPLPLPYPFPRSSLANQGIKNDIQLADSAYGQGEVQMSPLHVALSYTPIINQGNVIAPLLVKSASNPADTIWKRDVIRPEVAEIVRQDLVEAVRNPKGFAHGAYISGMNIAGKTGTAELKQKKGEDGLENGWFIEFDATLNQLLLTMMVEDVKKRGGSGYVVAKAKKIFLKYGKTTW</sequence>
<dbReference type="Pfam" id="PF00905">
    <property type="entry name" value="Transpeptidase"/>
    <property type="match status" value="1"/>
</dbReference>
<dbReference type="Gene3D" id="3.10.450.100">
    <property type="entry name" value="NTF2-like, domain 1"/>
    <property type="match status" value="1"/>
</dbReference>
<feature type="domain" description="Penicillin-binding protein transpeptidase" evidence="4">
    <location>
        <begin position="360"/>
        <end position="671"/>
    </location>
</feature>
<dbReference type="Pfam" id="PF03717">
    <property type="entry name" value="PBP_dimer"/>
    <property type="match status" value="1"/>
</dbReference>
<dbReference type="PANTHER" id="PTHR30627:SF25">
    <property type="entry name" value="PENICILLIN-BINDING PROTEIN 3"/>
    <property type="match status" value="1"/>
</dbReference>
<comment type="similarity">
    <text evidence="2">Belongs to the transpeptidase family.</text>
</comment>
<dbReference type="PROSITE" id="PS51257">
    <property type="entry name" value="PROKAR_LIPOPROTEIN"/>
    <property type="match status" value="1"/>
</dbReference>
<protein>
    <submittedName>
        <fullName evidence="7">Penicillin-binding transpeptidase domain-containing protein</fullName>
    </submittedName>
</protein>
<evidence type="ECO:0000313" key="8">
    <source>
        <dbReference type="Proteomes" id="UP001652445"/>
    </source>
</evidence>
<gene>
    <name evidence="7" type="ORF">OB236_13390</name>
</gene>
<reference evidence="7 8" key="1">
    <citation type="submission" date="2022-09" db="EMBL/GenBank/DDBJ databases">
        <authorList>
            <person name="Han X.L."/>
            <person name="Wang Q."/>
            <person name="Lu T."/>
        </authorList>
    </citation>
    <scope>NUCLEOTIDE SEQUENCE [LARGE SCALE GENOMIC DNA]</scope>
    <source>
        <strain evidence="7 8">WQ 127069</strain>
    </source>
</reference>
<evidence type="ECO:0000256" key="2">
    <source>
        <dbReference type="ARBA" id="ARBA00007171"/>
    </source>
</evidence>
<evidence type="ECO:0000259" key="6">
    <source>
        <dbReference type="Pfam" id="PF05223"/>
    </source>
</evidence>
<dbReference type="InterPro" id="IPR050515">
    <property type="entry name" value="Beta-lactam/transpept"/>
</dbReference>
<dbReference type="InterPro" id="IPR005311">
    <property type="entry name" value="PBP_dimer"/>
</dbReference>
<dbReference type="Gene3D" id="3.90.1310.10">
    <property type="entry name" value="Penicillin-binding protein 2a (Domain 2)"/>
    <property type="match status" value="1"/>
</dbReference>
<dbReference type="PANTHER" id="PTHR30627">
    <property type="entry name" value="PEPTIDOGLYCAN D,D-TRANSPEPTIDASE"/>
    <property type="match status" value="1"/>
</dbReference>
<dbReference type="Gene3D" id="3.30.1390.30">
    <property type="entry name" value="Penicillin-binding protein 2a, domain 3"/>
    <property type="match status" value="1"/>
</dbReference>
<accession>A0ABT2UEQ1</accession>
<dbReference type="SUPFAM" id="SSF54427">
    <property type="entry name" value="NTF2-like"/>
    <property type="match status" value="1"/>
</dbReference>
<keyword evidence="8" id="KW-1185">Reference proteome</keyword>